<dbReference type="GO" id="GO:0016705">
    <property type="term" value="F:oxidoreductase activity, acting on paired donors, with incorporation or reduction of molecular oxygen"/>
    <property type="evidence" value="ECO:0007669"/>
    <property type="project" value="InterPro"/>
</dbReference>
<keyword evidence="7 9" id="KW-0408">Iron</keyword>
<evidence type="ECO:0000256" key="8">
    <source>
        <dbReference type="ARBA" id="ARBA00023033"/>
    </source>
</evidence>
<evidence type="ECO:0000256" key="4">
    <source>
        <dbReference type="ARBA" id="ARBA00022617"/>
    </source>
</evidence>
<keyword evidence="4 9" id="KW-0349">Heme</keyword>
<dbReference type="Proteomes" id="UP000053593">
    <property type="component" value="Unassembled WGS sequence"/>
</dbReference>
<dbReference type="HOGENOM" id="CLU_001570_2_3_1"/>
<reference evidence="11 12" key="1">
    <citation type="submission" date="2014-04" db="EMBL/GenBank/DDBJ databases">
        <title>Evolutionary Origins and Diversification of the Mycorrhizal Mutualists.</title>
        <authorList>
            <consortium name="DOE Joint Genome Institute"/>
            <consortium name="Mycorrhizal Genomics Consortium"/>
            <person name="Kohler A."/>
            <person name="Kuo A."/>
            <person name="Nagy L.G."/>
            <person name="Floudas D."/>
            <person name="Copeland A."/>
            <person name="Barry K.W."/>
            <person name="Cichocki N."/>
            <person name="Veneault-Fourrey C."/>
            <person name="LaButti K."/>
            <person name="Lindquist E.A."/>
            <person name="Lipzen A."/>
            <person name="Lundell T."/>
            <person name="Morin E."/>
            <person name="Murat C."/>
            <person name="Riley R."/>
            <person name="Ohm R."/>
            <person name="Sun H."/>
            <person name="Tunlid A."/>
            <person name="Henrissat B."/>
            <person name="Grigoriev I.V."/>
            <person name="Hibbett D.S."/>
            <person name="Martin F."/>
        </authorList>
    </citation>
    <scope>NUCLEOTIDE SEQUENCE [LARGE SCALE GENOMIC DNA]</scope>
    <source>
        <strain evidence="11 12">FD-317 M1</strain>
    </source>
</reference>
<dbReference type="GO" id="GO:0004497">
    <property type="term" value="F:monooxygenase activity"/>
    <property type="evidence" value="ECO:0007669"/>
    <property type="project" value="UniProtKB-KW"/>
</dbReference>
<dbReference type="InterPro" id="IPR050364">
    <property type="entry name" value="Cytochrome_P450_fung"/>
</dbReference>
<evidence type="ECO:0000256" key="6">
    <source>
        <dbReference type="ARBA" id="ARBA00023002"/>
    </source>
</evidence>
<dbReference type="EMBL" id="KN834804">
    <property type="protein sequence ID" value="KIK55664.1"/>
    <property type="molecule type" value="Genomic_DNA"/>
</dbReference>
<dbReference type="PRINTS" id="PR00463">
    <property type="entry name" value="EP450I"/>
</dbReference>
<dbReference type="InterPro" id="IPR001128">
    <property type="entry name" value="Cyt_P450"/>
</dbReference>
<dbReference type="InterPro" id="IPR036396">
    <property type="entry name" value="Cyt_P450_sf"/>
</dbReference>
<accession>A0A0D0C057</accession>
<evidence type="ECO:0000256" key="9">
    <source>
        <dbReference type="PIRSR" id="PIRSR602401-1"/>
    </source>
</evidence>
<evidence type="ECO:0000313" key="12">
    <source>
        <dbReference type="Proteomes" id="UP000053593"/>
    </source>
</evidence>
<evidence type="ECO:0000256" key="1">
    <source>
        <dbReference type="ARBA" id="ARBA00001971"/>
    </source>
</evidence>
<dbReference type="GO" id="GO:0020037">
    <property type="term" value="F:heme binding"/>
    <property type="evidence" value="ECO:0007669"/>
    <property type="project" value="InterPro"/>
</dbReference>
<dbReference type="CDD" id="cd11065">
    <property type="entry name" value="CYP64-like"/>
    <property type="match status" value="1"/>
</dbReference>
<keyword evidence="8 10" id="KW-0503">Monooxygenase</keyword>
<dbReference type="PRINTS" id="PR00385">
    <property type="entry name" value="P450"/>
</dbReference>
<dbReference type="PANTHER" id="PTHR46300:SF7">
    <property type="entry name" value="P450, PUTATIVE (EUROFUNG)-RELATED"/>
    <property type="match status" value="1"/>
</dbReference>
<keyword evidence="12" id="KW-1185">Reference proteome</keyword>
<protein>
    <recommendedName>
        <fullName evidence="13">Cytochrome P450</fullName>
    </recommendedName>
</protein>
<name>A0A0D0C057_9AGAR</name>
<evidence type="ECO:0000256" key="7">
    <source>
        <dbReference type="ARBA" id="ARBA00023004"/>
    </source>
</evidence>
<dbReference type="Gene3D" id="1.10.630.10">
    <property type="entry name" value="Cytochrome P450"/>
    <property type="match status" value="1"/>
</dbReference>
<dbReference type="PROSITE" id="PS00086">
    <property type="entry name" value="CYTOCHROME_P450"/>
    <property type="match status" value="1"/>
</dbReference>
<evidence type="ECO:0000256" key="3">
    <source>
        <dbReference type="ARBA" id="ARBA00010617"/>
    </source>
</evidence>
<feature type="binding site" description="axial binding residue" evidence="9">
    <location>
        <position position="442"/>
    </location>
    <ligand>
        <name>heme</name>
        <dbReference type="ChEBI" id="CHEBI:30413"/>
    </ligand>
    <ligandPart>
        <name>Fe</name>
        <dbReference type="ChEBI" id="CHEBI:18248"/>
    </ligandPart>
</feature>
<comment type="cofactor">
    <cofactor evidence="1 9">
        <name>heme</name>
        <dbReference type="ChEBI" id="CHEBI:30413"/>
    </cofactor>
</comment>
<dbReference type="InterPro" id="IPR017972">
    <property type="entry name" value="Cyt_P450_CS"/>
</dbReference>
<proteinExistence type="inferred from homology"/>
<dbReference type="Pfam" id="PF00067">
    <property type="entry name" value="p450"/>
    <property type="match status" value="1"/>
</dbReference>
<evidence type="ECO:0000256" key="5">
    <source>
        <dbReference type="ARBA" id="ARBA00022723"/>
    </source>
</evidence>
<keyword evidence="5 9" id="KW-0479">Metal-binding</keyword>
<dbReference type="GO" id="GO:0005506">
    <property type="term" value="F:iron ion binding"/>
    <property type="evidence" value="ECO:0007669"/>
    <property type="project" value="InterPro"/>
</dbReference>
<evidence type="ECO:0000313" key="11">
    <source>
        <dbReference type="EMBL" id="KIK55664.1"/>
    </source>
</evidence>
<dbReference type="PANTHER" id="PTHR46300">
    <property type="entry name" value="P450, PUTATIVE (EUROFUNG)-RELATED-RELATED"/>
    <property type="match status" value="1"/>
</dbReference>
<dbReference type="AlphaFoldDB" id="A0A0D0C057"/>
<dbReference type="OrthoDB" id="2789670at2759"/>
<gene>
    <name evidence="11" type="ORF">GYMLUDRAFT_230714</name>
</gene>
<sequence>MALFGIIALLVFPLLFTLYLHRTKSSHPLPPGPKKLPLVGNLFKLPYKGQLWLEYSEMCQKYSSDIIHFSGFGKSILIVNSTKVASDLFERRSSIYSSRPQTVMIGELMGFRDNLTFRVYDEGWKIQRKLMNKALQPNDVSRFHSKLLFSTHDLLRVLAKSNDITKDLHSWTAVLMMDLVYGFHAEETDSFVTNAMRVADSIFIASTPGAFYVDGFPFLKYLPEWFPGANFRCKAKEWNNSRVIMTETVFDVAKERIRSGNATSSFVSIALEQMDLTRDMAEQERNIKLASASAYGGEPTVAFANDCTSVVLEHFFAAMYMNPDVQSKAQTELDRVLGPGDLPSFSDEPLLPYITAIVWETLRFNPVAPLVPRLVTQDDVYEGYFIPKDTIVFANVWSIFHDEEEFPNPSQFDPSRFLDANGKLNPRVKDSTAAFGFGRRICPGRPIALASLFIAVASILTCYTIEPRLEEDGKPVKRRGDRSLPPSIFNRPPPFRYQFVPRSKKVEETLKRLSDC</sequence>
<comment type="similarity">
    <text evidence="3 10">Belongs to the cytochrome P450 family.</text>
</comment>
<evidence type="ECO:0000256" key="2">
    <source>
        <dbReference type="ARBA" id="ARBA00005179"/>
    </source>
</evidence>
<dbReference type="SUPFAM" id="SSF48264">
    <property type="entry name" value="Cytochrome P450"/>
    <property type="match status" value="1"/>
</dbReference>
<keyword evidence="6 10" id="KW-0560">Oxidoreductase</keyword>
<dbReference type="InterPro" id="IPR002401">
    <property type="entry name" value="Cyt_P450_E_grp-I"/>
</dbReference>
<evidence type="ECO:0008006" key="13">
    <source>
        <dbReference type="Google" id="ProtNLM"/>
    </source>
</evidence>
<comment type="pathway">
    <text evidence="2">Secondary metabolite biosynthesis.</text>
</comment>
<evidence type="ECO:0000256" key="10">
    <source>
        <dbReference type="RuleBase" id="RU000461"/>
    </source>
</evidence>
<organism evidence="11 12">
    <name type="scientific">Collybiopsis luxurians FD-317 M1</name>
    <dbReference type="NCBI Taxonomy" id="944289"/>
    <lineage>
        <taxon>Eukaryota</taxon>
        <taxon>Fungi</taxon>
        <taxon>Dikarya</taxon>
        <taxon>Basidiomycota</taxon>
        <taxon>Agaricomycotina</taxon>
        <taxon>Agaricomycetes</taxon>
        <taxon>Agaricomycetidae</taxon>
        <taxon>Agaricales</taxon>
        <taxon>Marasmiineae</taxon>
        <taxon>Omphalotaceae</taxon>
        <taxon>Collybiopsis</taxon>
        <taxon>Collybiopsis luxurians</taxon>
    </lineage>
</organism>